<dbReference type="Proteomes" id="UP001497392">
    <property type="component" value="Unassembled WGS sequence"/>
</dbReference>
<evidence type="ECO:0000313" key="3">
    <source>
        <dbReference type="EMBL" id="CAL5220156.1"/>
    </source>
</evidence>
<organism evidence="3 4">
    <name type="scientific">Coccomyxa viridis</name>
    <dbReference type="NCBI Taxonomy" id="1274662"/>
    <lineage>
        <taxon>Eukaryota</taxon>
        <taxon>Viridiplantae</taxon>
        <taxon>Chlorophyta</taxon>
        <taxon>core chlorophytes</taxon>
        <taxon>Trebouxiophyceae</taxon>
        <taxon>Trebouxiophyceae incertae sedis</taxon>
        <taxon>Coccomyxaceae</taxon>
        <taxon>Coccomyxa</taxon>
    </lineage>
</organism>
<feature type="region of interest" description="Disordered" evidence="2">
    <location>
        <begin position="241"/>
        <end position="303"/>
    </location>
</feature>
<protein>
    <submittedName>
        <fullName evidence="3">G2119 protein</fullName>
    </submittedName>
</protein>
<evidence type="ECO:0000313" key="4">
    <source>
        <dbReference type="Proteomes" id="UP001497392"/>
    </source>
</evidence>
<feature type="coiled-coil region" evidence="1">
    <location>
        <begin position="167"/>
        <end position="222"/>
    </location>
</feature>
<keyword evidence="4" id="KW-1185">Reference proteome</keyword>
<feature type="compositionally biased region" description="Low complexity" evidence="2">
    <location>
        <begin position="79"/>
        <end position="95"/>
    </location>
</feature>
<keyword evidence="1" id="KW-0175">Coiled coil</keyword>
<feature type="compositionally biased region" description="Basic and acidic residues" evidence="2">
    <location>
        <begin position="293"/>
        <end position="303"/>
    </location>
</feature>
<evidence type="ECO:0000256" key="2">
    <source>
        <dbReference type="SAM" id="MobiDB-lite"/>
    </source>
</evidence>
<gene>
    <name evidence="3" type="primary">g2119</name>
    <name evidence="3" type="ORF">VP750_LOCUS1815</name>
</gene>
<sequence length="303" mass="33240">MLAGRGLQVAPSSGHAKGMTVQCWGRVARKRLMPDHPIVCTAAREDPQDRESVEMYVATGNDREAENSANMLRVAPPRSQNSAGSLASSSSNGSSRRIVPTDHTKALKAELRVTGAELRSKTTELSEAKQIINTKDKEMALLRAALVDRDERLQKNQGDLMQAQLRMQDKDEELQTIYRRLSEASKERSDVRSALIGTQSELAETQAELDAWTHELNSFQQVFLSVPEDLPVMNGASQALPAKDEGLPAKQSQSAGTADTGTAEPDAKTKDMLQKLSELSNSLVRDAQEDDEIFRAQHSESLD</sequence>
<proteinExistence type="predicted"/>
<feature type="region of interest" description="Disordered" evidence="2">
    <location>
        <begin position="75"/>
        <end position="99"/>
    </location>
</feature>
<accession>A0ABP1FJM9</accession>
<feature type="compositionally biased region" description="Polar residues" evidence="2">
    <location>
        <begin position="250"/>
        <end position="260"/>
    </location>
</feature>
<comment type="caution">
    <text evidence="3">The sequence shown here is derived from an EMBL/GenBank/DDBJ whole genome shotgun (WGS) entry which is preliminary data.</text>
</comment>
<dbReference type="EMBL" id="CAXHTA020000003">
    <property type="protein sequence ID" value="CAL5220156.1"/>
    <property type="molecule type" value="Genomic_DNA"/>
</dbReference>
<name>A0ABP1FJM9_9CHLO</name>
<evidence type="ECO:0000256" key="1">
    <source>
        <dbReference type="SAM" id="Coils"/>
    </source>
</evidence>
<reference evidence="3 4" key="1">
    <citation type="submission" date="2024-06" db="EMBL/GenBank/DDBJ databases">
        <authorList>
            <person name="Kraege A."/>
            <person name="Thomma B."/>
        </authorList>
    </citation>
    <scope>NUCLEOTIDE SEQUENCE [LARGE SCALE GENOMIC DNA]</scope>
</reference>